<dbReference type="InterPro" id="IPR001969">
    <property type="entry name" value="Aspartic_peptidase_AS"/>
</dbReference>
<dbReference type="EnsemblBacteria" id="BAC88646">
    <property type="protein sequence ID" value="BAC88646"/>
    <property type="gene ID" value="BAC88646"/>
</dbReference>
<dbReference type="InterPro" id="IPR001995">
    <property type="entry name" value="Peptidase_A2_cat"/>
</dbReference>
<keyword evidence="5" id="KW-1185">Reference proteome</keyword>
<dbReference type="CDD" id="cd05483">
    <property type="entry name" value="retropepsin_like_bacteria"/>
    <property type="match status" value="1"/>
</dbReference>
<dbReference type="Pfam" id="PF13650">
    <property type="entry name" value="Asp_protease_2"/>
    <property type="match status" value="1"/>
</dbReference>
<feature type="signal peptide" evidence="2">
    <location>
        <begin position="1"/>
        <end position="36"/>
    </location>
</feature>
<feature type="chain" id="PRO_5004289226" evidence="2">
    <location>
        <begin position="37"/>
        <end position="176"/>
    </location>
</feature>
<keyword evidence="1" id="KW-0378">Hydrolase</keyword>
<dbReference type="GO" id="GO:0006508">
    <property type="term" value="P:proteolysis"/>
    <property type="evidence" value="ECO:0007669"/>
    <property type="project" value="InterPro"/>
</dbReference>
<keyword evidence="2" id="KW-0732">Signal</keyword>
<accession>Q7NMR0</accession>
<dbReference type="EMBL" id="BA000045">
    <property type="protein sequence ID" value="BAC88646.1"/>
    <property type="molecule type" value="Genomic_DNA"/>
</dbReference>
<dbReference type="HOGENOM" id="CLU_1616666_0_0_3"/>
<evidence type="ECO:0000256" key="1">
    <source>
        <dbReference type="ARBA" id="ARBA00022801"/>
    </source>
</evidence>
<evidence type="ECO:0000256" key="2">
    <source>
        <dbReference type="SAM" id="SignalP"/>
    </source>
</evidence>
<dbReference type="OrthoDB" id="947490at2"/>
<dbReference type="eggNOG" id="COG3577">
    <property type="taxonomic scope" value="Bacteria"/>
</dbReference>
<evidence type="ECO:0000259" key="3">
    <source>
        <dbReference type="PROSITE" id="PS50175"/>
    </source>
</evidence>
<proteinExistence type="predicted"/>
<dbReference type="InterPro" id="IPR021109">
    <property type="entry name" value="Peptidase_aspartic_dom_sf"/>
</dbReference>
<name>Q7NMR0_GLOVI</name>
<dbReference type="PROSITE" id="PS00141">
    <property type="entry name" value="ASP_PROTEASE"/>
    <property type="match status" value="1"/>
</dbReference>
<dbReference type="SUPFAM" id="SSF50630">
    <property type="entry name" value="Acid proteases"/>
    <property type="match status" value="1"/>
</dbReference>
<dbReference type="AlphaFoldDB" id="Q7NMR0"/>
<dbReference type="Proteomes" id="UP000000557">
    <property type="component" value="Chromosome"/>
</dbReference>
<dbReference type="PROSITE" id="PS50175">
    <property type="entry name" value="ASP_PROT_RETROV"/>
    <property type="match status" value="1"/>
</dbReference>
<dbReference type="InParanoid" id="Q7NMR0"/>
<dbReference type="Gene3D" id="2.40.70.10">
    <property type="entry name" value="Acid Proteases"/>
    <property type="match status" value="1"/>
</dbReference>
<feature type="domain" description="Peptidase A2" evidence="3">
    <location>
        <begin position="62"/>
        <end position="99"/>
    </location>
</feature>
<protein>
    <submittedName>
        <fullName evidence="4">Gll0705 protein</fullName>
    </submittedName>
</protein>
<evidence type="ECO:0000313" key="5">
    <source>
        <dbReference type="Proteomes" id="UP000000557"/>
    </source>
</evidence>
<gene>
    <name evidence="4" type="ordered locus">gll0705</name>
</gene>
<dbReference type="STRING" id="251221.gene:10758181"/>
<evidence type="ECO:0000313" key="4">
    <source>
        <dbReference type="EMBL" id="BAC88646.1"/>
    </source>
</evidence>
<dbReference type="KEGG" id="gvi:gll0705"/>
<reference evidence="4 5" key="2">
    <citation type="journal article" date="2003" name="DNA Res.">
        <title>Complete genome structure of Gloeobacter violaceus PCC 7421, a cyanobacterium that lacks thylakoids (supplement).</title>
        <authorList>
            <person name="Nakamura Y."/>
            <person name="Kaneko T."/>
            <person name="Sato S."/>
            <person name="Mimuro M."/>
            <person name="Miyashita H."/>
            <person name="Tsuchiya T."/>
            <person name="Sasamoto S."/>
            <person name="Watanabe A."/>
            <person name="Kawashima K."/>
            <person name="Kishida Y."/>
            <person name="Kiyokawa C."/>
            <person name="Kohara M."/>
            <person name="Matsumoto M."/>
            <person name="Matsuno A."/>
            <person name="Nakazaki N."/>
            <person name="Shimpo S."/>
            <person name="Takeuchi C."/>
            <person name="Yamada M."/>
            <person name="Tabata S."/>
        </authorList>
    </citation>
    <scope>NUCLEOTIDE SEQUENCE [LARGE SCALE GENOMIC DNA]</scope>
    <source>
        <strain evidence="5">ATCC 29082 / PCC 7421</strain>
    </source>
</reference>
<organism evidence="4 5">
    <name type="scientific">Gloeobacter violaceus (strain ATCC 29082 / PCC 7421)</name>
    <dbReference type="NCBI Taxonomy" id="251221"/>
    <lineage>
        <taxon>Bacteria</taxon>
        <taxon>Bacillati</taxon>
        <taxon>Cyanobacteriota</taxon>
        <taxon>Cyanophyceae</taxon>
        <taxon>Gloeobacterales</taxon>
        <taxon>Gloeobacteraceae</taxon>
        <taxon>Gloeobacter</taxon>
    </lineage>
</organism>
<reference evidence="4 5" key="1">
    <citation type="journal article" date="2003" name="DNA Res.">
        <title>Complete genome structure of Gloeobacter violaceus PCC 7421, a cyanobacterium that lacks thylakoids.</title>
        <authorList>
            <person name="Nakamura Y."/>
            <person name="Kaneko T."/>
            <person name="Sato S."/>
            <person name="Mimuro M."/>
            <person name="Miyashita H."/>
            <person name="Tsuchiya T."/>
            <person name="Sasamoto S."/>
            <person name="Watanabe A."/>
            <person name="Kawashima K."/>
            <person name="Kishida Y."/>
            <person name="Kiyokawa C."/>
            <person name="Kohara M."/>
            <person name="Matsumoto M."/>
            <person name="Matsuno A."/>
            <person name="Nakazaki N."/>
            <person name="Shimpo S."/>
            <person name="Takeuchi C."/>
            <person name="Yamada M."/>
            <person name="Tabata S."/>
        </authorList>
    </citation>
    <scope>NUCLEOTIDE SEQUENCE [LARGE SCALE GENOMIC DNA]</scope>
    <source>
        <strain evidence="5">ATCC 29082 / PCC 7421</strain>
    </source>
</reference>
<dbReference type="InterPro" id="IPR034122">
    <property type="entry name" value="Retropepsin-like_bacterial"/>
</dbReference>
<sequence>MGAMRNRLGWIFSMVRRQGWPLPACCWALAAAPAFCQTAQVPFESTAGLIVVQARINQGPPAAFIVDTGASVSLLSDRFVRERRLPVRAQRVQLSGIGSARSQSAATMDLDTIQIGPVVARRQAAIVQNLGTFEAILKRPLAGVLGYTFLKHYRLTIDYDRRSLWLEQGPVPTEPN</sequence>
<dbReference type="GO" id="GO:0004190">
    <property type="term" value="F:aspartic-type endopeptidase activity"/>
    <property type="evidence" value="ECO:0007669"/>
    <property type="project" value="InterPro"/>
</dbReference>